<evidence type="ECO:0000256" key="7">
    <source>
        <dbReference type="SAM" id="MobiDB-lite"/>
    </source>
</evidence>
<sequence>MLHIFVRNMVNEGVTNGDASAAYVATTYQPAASAAPSDGASLPTVTQDAPVCPVIQPQLADEHQIASKEAQRPHHDHKKQELQAFWSGQLAEIQQTTRFKNHNLPLARIKKIMKADSDVHRISGEAPMVFAKACEMFIQELTLRGWHHAQENKRRTIQKNDITEPIARTEVFDFMVPSDEKKGTSVLPTPTAVQEDDDDPYANYYECDCFSCPSSPDEPDLRNSSSEEQPSSAAHRPLLATIQHRWKD</sequence>
<dbReference type="GO" id="GO:0005634">
    <property type="term" value="C:nucleus"/>
    <property type="evidence" value="ECO:0007669"/>
    <property type="project" value="UniProtKB-SubCell"/>
</dbReference>
<dbReference type="Pfam" id="PF00808">
    <property type="entry name" value="CBFD_NFYB_HMF"/>
    <property type="match status" value="1"/>
</dbReference>
<dbReference type="SUPFAM" id="SSF47113">
    <property type="entry name" value="Histone-fold"/>
    <property type="match status" value="1"/>
</dbReference>
<name>A0A5J9SR96_9POAL</name>
<feature type="region of interest" description="Disordered" evidence="7">
    <location>
        <begin position="215"/>
        <end position="248"/>
    </location>
</feature>
<protein>
    <recommendedName>
        <fullName evidence="8">Transcription factor CBF/NF-Y/archaeal histone domain-containing protein</fullName>
    </recommendedName>
</protein>
<evidence type="ECO:0000256" key="6">
    <source>
        <dbReference type="ARBA" id="ARBA00038129"/>
    </source>
</evidence>
<evidence type="ECO:0000256" key="1">
    <source>
        <dbReference type="ARBA" id="ARBA00004123"/>
    </source>
</evidence>
<dbReference type="InterPro" id="IPR009072">
    <property type="entry name" value="Histone-fold"/>
</dbReference>
<dbReference type="OrthoDB" id="1272441at2759"/>
<evidence type="ECO:0000313" key="9">
    <source>
        <dbReference type="EMBL" id="TVU01457.1"/>
    </source>
</evidence>
<dbReference type="Gramene" id="TVU01457">
    <property type="protein sequence ID" value="TVU01457"/>
    <property type="gene ID" value="EJB05_53084"/>
</dbReference>
<dbReference type="GO" id="GO:0000978">
    <property type="term" value="F:RNA polymerase II cis-regulatory region sequence-specific DNA binding"/>
    <property type="evidence" value="ECO:0007669"/>
    <property type="project" value="TreeGrafter"/>
</dbReference>
<evidence type="ECO:0000256" key="4">
    <source>
        <dbReference type="ARBA" id="ARBA00023163"/>
    </source>
</evidence>
<dbReference type="Proteomes" id="UP000324897">
    <property type="component" value="Unassembled WGS sequence"/>
</dbReference>
<dbReference type="PANTHER" id="PTHR10252:SF150">
    <property type="entry name" value="OS09G0480700 PROTEIN"/>
    <property type="match status" value="1"/>
</dbReference>
<evidence type="ECO:0000313" key="10">
    <source>
        <dbReference type="Proteomes" id="UP000324897"/>
    </source>
</evidence>
<keyword evidence="10" id="KW-1185">Reference proteome</keyword>
<gene>
    <name evidence="9" type="ORF">EJB05_53084</name>
</gene>
<dbReference type="InterPro" id="IPR050568">
    <property type="entry name" value="Transcr_DNA_Rep_Reg"/>
</dbReference>
<comment type="caution">
    <text evidence="9">The sequence shown here is derived from an EMBL/GenBank/DDBJ whole genome shotgun (WGS) entry which is preliminary data.</text>
</comment>
<keyword evidence="4" id="KW-0804">Transcription</keyword>
<proteinExistence type="inferred from homology"/>
<evidence type="ECO:0000256" key="2">
    <source>
        <dbReference type="ARBA" id="ARBA00023015"/>
    </source>
</evidence>
<comment type="similarity">
    <text evidence="6">Belongs to the NFYC/HAP5 subunit family.</text>
</comment>
<accession>A0A5J9SR96</accession>
<reference evidence="9 10" key="1">
    <citation type="journal article" date="2019" name="Sci. Rep.">
        <title>A high-quality genome of Eragrostis curvula grass provides insights into Poaceae evolution and supports new strategies to enhance forage quality.</title>
        <authorList>
            <person name="Carballo J."/>
            <person name="Santos B.A.C.M."/>
            <person name="Zappacosta D."/>
            <person name="Garbus I."/>
            <person name="Selva J.P."/>
            <person name="Gallo C.A."/>
            <person name="Diaz A."/>
            <person name="Albertini E."/>
            <person name="Caccamo M."/>
            <person name="Echenique V."/>
        </authorList>
    </citation>
    <scope>NUCLEOTIDE SEQUENCE [LARGE SCALE GENOMIC DNA]</scope>
    <source>
        <strain evidence="10">cv. Victoria</strain>
        <tissue evidence="9">Leaf</tissue>
    </source>
</reference>
<keyword evidence="2" id="KW-0805">Transcription regulation</keyword>
<feature type="region of interest" description="Disordered" evidence="7">
    <location>
        <begin position="180"/>
        <end position="200"/>
    </location>
</feature>
<feature type="compositionally biased region" description="Polar residues" evidence="7">
    <location>
        <begin position="222"/>
        <end position="232"/>
    </location>
</feature>
<feature type="non-terminal residue" evidence="9">
    <location>
        <position position="1"/>
    </location>
</feature>
<keyword evidence="3" id="KW-0238">DNA-binding</keyword>
<dbReference type="InterPro" id="IPR003958">
    <property type="entry name" value="CBFA_NFYB_domain"/>
</dbReference>
<dbReference type="EMBL" id="RWGY01000444">
    <property type="protein sequence ID" value="TVU01457.1"/>
    <property type="molecule type" value="Genomic_DNA"/>
</dbReference>
<evidence type="ECO:0000256" key="3">
    <source>
        <dbReference type="ARBA" id="ARBA00023125"/>
    </source>
</evidence>
<feature type="domain" description="Transcription factor CBF/NF-Y/archaeal histone" evidence="8">
    <location>
        <begin position="103"/>
        <end position="163"/>
    </location>
</feature>
<dbReference type="PANTHER" id="PTHR10252">
    <property type="entry name" value="HISTONE-LIKE TRANSCRIPTION FACTOR CCAAT-RELATED"/>
    <property type="match status" value="1"/>
</dbReference>
<evidence type="ECO:0000256" key="5">
    <source>
        <dbReference type="ARBA" id="ARBA00023242"/>
    </source>
</evidence>
<dbReference type="FunFam" id="1.10.20.10:FF:000006">
    <property type="entry name" value="Nuclear transcription factor Y subunit gamma"/>
    <property type="match status" value="1"/>
</dbReference>
<dbReference type="Gene3D" id="1.10.20.10">
    <property type="entry name" value="Histone, subunit A"/>
    <property type="match status" value="1"/>
</dbReference>
<evidence type="ECO:0000259" key="8">
    <source>
        <dbReference type="Pfam" id="PF00808"/>
    </source>
</evidence>
<dbReference type="GO" id="GO:0000981">
    <property type="term" value="F:DNA-binding transcription factor activity, RNA polymerase II-specific"/>
    <property type="evidence" value="ECO:0007669"/>
    <property type="project" value="TreeGrafter"/>
</dbReference>
<dbReference type="GO" id="GO:0046982">
    <property type="term" value="F:protein heterodimerization activity"/>
    <property type="evidence" value="ECO:0007669"/>
    <property type="project" value="InterPro"/>
</dbReference>
<dbReference type="CDD" id="cd22908">
    <property type="entry name" value="HFD_NFYC-like"/>
    <property type="match status" value="1"/>
</dbReference>
<organism evidence="9 10">
    <name type="scientific">Eragrostis curvula</name>
    <name type="common">weeping love grass</name>
    <dbReference type="NCBI Taxonomy" id="38414"/>
    <lineage>
        <taxon>Eukaryota</taxon>
        <taxon>Viridiplantae</taxon>
        <taxon>Streptophyta</taxon>
        <taxon>Embryophyta</taxon>
        <taxon>Tracheophyta</taxon>
        <taxon>Spermatophyta</taxon>
        <taxon>Magnoliopsida</taxon>
        <taxon>Liliopsida</taxon>
        <taxon>Poales</taxon>
        <taxon>Poaceae</taxon>
        <taxon>PACMAD clade</taxon>
        <taxon>Chloridoideae</taxon>
        <taxon>Eragrostideae</taxon>
        <taxon>Eragrostidinae</taxon>
        <taxon>Eragrostis</taxon>
    </lineage>
</organism>
<comment type="subcellular location">
    <subcellularLocation>
        <location evidence="1">Nucleus</location>
    </subcellularLocation>
</comment>
<dbReference type="AlphaFoldDB" id="A0A5J9SR96"/>
<keyword evidence="5" id="KW-0539">Nucleus</keyword>